<evidence type="ECO:0000256" key="3">
    <source>
        <dbReference type="ARBA" id="ARBA00037096"/>
    </source>
</evidence>
<evidence type="ECO:0000256" key="2">
    <source>
        <dbReference type="ARBA" id="ARBA00023002"/>
    </source>
</evidence>
<dbReference type="PRINTS" id="PR00080">
    <property type="entry name" value="SDRFAMILY"/>
</dbReference>
<comment type="similarity">
    <text evidence="1 4">Belongs to the short-chain dehydrogenases/reductases (SDR) family.</text>
</comment>
<name>A0AA36IUT2_9DINO</name>
<evidence type="ECO:0000313" key="6">
    <source>
        <dbReference type="EMBL" id="CAJ1394353.1"/>
    </source>
</evidence>
<dbReference type="InterPro" id="IPR002347">
    <property type="entry name" value="SDR_fam"/>
</dbReference>
<accession>A0AA36IUT2</accession>
<keyword evidence="2" id="KW-0560">Oxidoreductase</keyword>
<feature type="domain" description="Ketoreductase" evidence="5">
    <location>
        <begin position="22"/>
        <end position="210"/>
    </location>
</feature>
<dbReference type="PRINTS" id="PR00081">
    <property type="entry name" value="GDHRDH"/>
</dbReference>
<dbReference type="GO" id="GO:0016491">
    <property type="term" value="F:oxidoreductase activity"/>
    <property type="evidence" value="ECO:0007669"/>
    <property type="project" value="UniProtKB-KW"/>
</dbReference>
<evidence type="ECO:0000256" key="1">
    <source>
        <dbReference type="ARBA" id="ARBA00006484"/>
    </source>
</evidence>
<dbReference type="InterPro" id="IPR057326">
    <property type="entry name" value="KR_dom"/>
</dbReference>
<evidence type="ECO:0000313" key="7">
    <source>
        <dbReference type="Proteomes" id="UP001178507"/>
    </source>
</evidence>
<sequence>MGMLSGALQQDMAVMEDYFLDKVVWVTGASGGFGEALCVALCQAAKPGGLILSARRRDELERVRSRCLELSPNLNAEVLPLDLADLARLGLAAETAKGLFGRVDVLVNNGGVGFRGLGQETSIEVDQLVMNVDFFSGVVLTKALLPDWILRQSGHVVQISSVQGFFGLPGRTAYSAAKHAAVGFYDSLRAEVADNGIAVTTVCPGYIATQHGRNAARGGGAQADDISKGVLPHVLAPKVLAAIARRKPELVPAAWDARIARLLRTLYPSLFFSIMRRSKL</sequence>
<dbReference type="PROSITE" id="PS00061">
    <property type="entry name" value="ADH_SHORT"/>
    <property type="match status" value="1"/>
</dbReference>
<dbReference type="Proteomes" id="UP001178507">
    <property type="component" value="Unassembled WGS sequence"/>
</dbReference>
<dbReference type="PANTHER" id="PTHR44196:SF1">
    <property type="entry name" value="DEHYDROGENASE_REDUCTASE SDR FAMILY MEMBER 7B"/>
    <property type="match status" value="1"/>
</dbReference>
<dbReference type="PANTHER" id="PTHR44196">
    <property type="entry name" value="DEHYDROGENASE/REDUCTASE SDR FAMILY MEMBER 7B"/>
    <property type="match status" value="1"/>
</dbReference>
<dbReference type="Pfam" id="PF00106">
    <property type="entry name" value="adh_short"/>
    <property type="match status" value="1"/>
</dbReference>
<gene>
    <name evidence="6" type="ORF">EVOR1521_LOCUS19024</name>
</gene>
<reference evidence="6" key="1">
    <citation type="submission" date="2023-08" db="EMBL/GenBank/DDBJ databases">
        <authorList>
            <person name="Chen Y."/>
            <person name="Shah S."/>
            <person name="Dougan E. K."/>
            <person name="Thang M."/>
            <person name="Chan C."/>
        </authorList>
    </citation>
    <scope>NUCLEOTIDE SEQUENCE</scope>
</reference>
<keyword evidence="7" id="KW-1185">Reference proteome</keyword>
<proteinExistence type="inferred from homology"/>
<dbReference type="InterPro" id="IPR036291">
    <property type="entry name" value="NAD(P)-bd_dom_sf"/>
</dbReference>
<protein>
    <recommendedName>
        <fullName evidence="5">Ketoreductase domain-containing protein</fullName>
    </recommendedName>
</protein>
<organism evidence="6 7">
    <name type="scientific">Effrenium voratum</name>
    <dbReference type="NCBI Taxonomy" id="2562239"/>
    <lineage>
        <taxon>Eukaryota</taxon>
        <taxon>Sar</taxon>
        <taxon>Alveolata</taxon>
        <taxon>Dinophyceae</taxon>
        <taxon>Suessiales</taxon>
        <taxon>Symbiodiniaceae</taxon>
        <taxon>Effrenium</taxon>
    </lineage>
</organism>
<evidence type="ECO:0000256" key="4">
    <source>
        <dbReference type="RuleBase" id="RU000363"/>
    </source>
</evidence>
<dbReference type="Gene3D" id="3.40.50.720">
    <property type="entry name" value="NAD(P)-binding Rossmann-like Domain"/>
    <property type="match status" value="1"/>
</dbReference>
<dbReference type="AlphaFoldDB" id="A0AA36IUT2"/>
<dbReference type="GO" id="GO:0016020">
    <property type="term" value="C:membrane"/>
    <property type="evidence" value="ECO:0007669"/>
    <property type="project" value="TreeGrafter"/>
</dbReference>
<evidence type="ECO:0000259" key="5">
    <source>
        <dbReference type="SMART" id="SM00822"/>
    </source>
</evidence>
<comment type="function">
    <text evidence="3">Putative oxidoreductase.</text>
</comment>
<dbReference type="SUPFAM" id="SSF51735">
    <property type="entry name" value="NAD(P)-binding Rossmann-fold domains"/>
    <property type="match status" value="1"/>
</dbReference>
<comment type="caution">
    <text evidence="6">The sequence shown here is derived from an EMBL/GenBank/DDBJ whole genome shotgun (WGS) entry which is preliminary data.</text>
</comment>
<dbReference type="EMBL" id="CAUJNA010002802">
    <property type="protein sequence ID" value="CAJ1394353.1"/>
    <property type="molecule type" value="Genomic_DNA"/>
</dbReference>
<dbReference type="SMART" id="SM00822">
    <property type="entry name" value="PKS_KR"/>
    <property type="match status" value="1"/>
</dbReference>
<dbReference type="InterPro" id="IPR020904">
    <property type="entry name" value="Sc_DH/Rdtase_CS"/>
</dbReference>